<comment type="subcellular location">
    <subcellularLocation>
        <location evidence="1">Cell envelope</location>
    </subcellularLocation>
</comment>
<accession>A0A9P4KFC2</accession>
<dbReference type="GO" id="GO:0005576">
    <property type="term" value="C:extracellular region"/>
    <property type="evidence" value="ECO:0007669"/>
    <property type="project" value="TreeGrafter"/>
</dbReference>
<dbReference type="SUPFAM" id="SSF51445">
    <property type="entry name" value="(Trans)glycosidases"/>
    <property type="match status" value="1"/>
</dbReference>
<reference evidence="6" key="1">
    <citation type="journal article" date="2020" name="Stud. Mycol.">
        <title>101 Dothideomycetes genomes: A test case for predicting lifestyles and emergence of pathogens.</title>
        <authorList>
            <person name="Haridas S."/>
            <person name="Albert R."/>
            <person name="Binder M."/>
            <person name="Bloem J."/>
            <person name="LaButti K."/>
            <person name="Salamov A."/>
            <person name="Andreopoulos B."/>
            <person name="Baker S."/>
            <person name="Barry K."/>
            <person name="Bills G."/>
            <person name="Bluhm B."/>
            <person name="Cannon C."/>
            <person name="Castanera R."/>
            <person name="Culley D."/>
            <person name="Daum C."/>
            <person name="Ezra D."/>
            <person name="Gonzalez J."/>
            <person name="Henrissat B."/>
            <person name="Kuo A."/>
            <person name="Liang C."/>
            <person name="Lipzen A."/>
            <person name="Lutzoni F."/>
            <person name="Magnuson J."/>
            <person name="Mondo S."/>
            <person name="Nolan M."/>
            <person name="Ohm R."/>
            <person name="Pangilinan J."/>
            <person name="Park H.-J."/>
            <person name="Ramirez L."/>
            <person name="Alfaro M."/>
            <person name="Sun H."/>
            <person name="Tritt A."/>
            <person name="Yoshinaga Y."/>
            <person name="Zwiers L.-H."/>
            <person name="Turgeon B."/>
            <person name="Goodwin S."/>
            <person name="Spatafora J."/>
            <person name="Crous P."/>
            <person name="Grigoriev I."/>
        </authorList>
    </citation>
    <scope>NUCLEOTIDE SEQUENCE [LARGE SCALE GENOMIC DNA]</scope>
    <source>
        <strain evidence="6">CBS 304.66</strain>
    </source>
</reference>
<evidence type="ECO:0000256" key="3">
    <source>
        <dbReference type="ARBA" id="ARBA00022801"/>
    </source>
</evidence>
<dbReference type="AlphaFoldDB" id="A0A9P4KFC2"/>
<dbReference type="GO" id="GO:0009986">
    <property type="term" value="C:cell surface"/>
    <property type="evidence" value="ECO:0007669"/>
    <property type="project" value="TreeGrafter"/>
</dbReference>
<feature type="compositionally biased region" description="Polar residues" evidence="4">
    <location>
        <begin position="166"/>
        <end position="182"/>
    </location>
</feature>
<keyword evidence="3 5" id="KW-0378">Hydrolase</keyword>
<dbReference type="InterPro" id="IPR050732">
    <property type="entry name" value="Beta-glucan_modifiers"/>
</dbReference>
<evidence type="ECO:0000313" key="6">
    <source>
        <dbReference type="Proteomes" id="UP000800093"/>
    </source>
</evidence>
<proteinExistence type="inferred from homology"/>
<organism evidence="5 6">
    <name type="scientific">Lojkania enalia</name>
    <dbReference type="NCBI Taxonomy" id="147567"/>
    <lineage>
        <taxon>Eukaryota</taxon>
        <taxon>Fungi</taxon>
        <taxon>Dikarya</taxon>
        <taxon>Ascomycota</taxon>
        <taxon>Pezizomycotina</taxon>
        <taxon>Dothideomycetes</taxon>
        <taxon>Pleosporomycetidae</taxon>
        <taxon>Pleosporales</taxon>
        <taxon>Pleosporales incertae sedis</taxon>
        <taxon>Lojkania</taxon>
    </lineage>
</organism>
<dbReference type="PANTHER" id="PTHR16631">
    <property type="entry name" value="GLUCAN 1,3-BETA-GLUCOSIDASE"/>
    <property type="match status" value="1"/>
</dbReference>
<feature type="compositionally biased region" description="Low complexity" evidence="4">
    <location>
        <begin position="112"/>
        <end position="121"/>
    </location>
</feature>
<name>A0A9P4KFC2_9PLEO</name>
<dbReference type="GO" id="GO:0042973">
    <property type="term" value="F:glucan endo-1,3-beta-D-glucosidase activity"/>
    <property type="evidence" value="ECO:0007669"/>
    <property type="project" value="TreeGrafter"/>
</dbReference>
<evidence type="ECO:0000256" key="4">
    <source>
        <dbReference type="SAM" id="MobiDB-lite"/>
    </source>
</evidence>
<feature type="region of interest" description="Disordered" evidence="4">
    <location>
        <begin position="104"/>
        <end position="199"/>
    </location>
</feature>
<dbReference type="EMBL" id="ML986590">
    <property type="protein sequence ID" value="KAF2267683.1"/>
    <property type="molecule type" value="Genomic_DNA"/>
</dbReference>
<dbReference type="OrthoDB" id="941679at2759"/>
<feature type="compositionally biased region" description="Pro residues" evidence="4">
    <location>
        <begin position="143"/>
        <end position="161"/>
    </location>
</feature>
<protein>
    <submittedName>
        <fullName evidence="5">Glycoside hydrolase</fullName>
    </submittedName>
</protein>
<dbReference type="Proteomes" id="UP000800093">
    <property type="component" value="Unassembled WGS sequence"/>
</dbReference>
<comment type="caution">
    <text evidence="5">The sequence shown here is derived from an EMBL/GenBank/DDBJ whole genome shotgun (WGS) entry which is preliminary data.</text>
</comment>
<comment type="similarity">
    <text evidence="2">Belongs to the glycosyl hydrolase 17 family.</text>
</comment>
<dbReference type="GO" id="GO:0071555">
    <property type="term" value="P:cell wall organization"/>
    <property type="evidence" value="ECO:0007669"/>
    <property type="project" value="TreeGrafter"/>
</dbReference>
<dbReference type="Gene3D" id="3.20.20.80">
    <property type="entry name" value="Glycosidases"/>
    <property type="match status" value="2"/>
</dbReference>
<gene>
    <name evidence="5" type="ORF">CC78DRAFT_66189</name>
</gene>
<feature type="compositionally biased region" description="Pro residues" evidence="4">
    <location>
        <begin position="122"/>
        <end position="134"/>
    </location>
</feature>
<dbReference type="PANTHER" id="PTHR16631:SF14">
    <property type="entry name" value="FAMILY 17 GLUCOSIDASE SCW10-RELATED"/>
    <property type="match status" value="1"/>
</dbReference>
<evidence type="ECO:0000256" key="1">
    <source>
        <dbReference type="ARBA" id="ARBA00004196"/>
    </source>
</evidence>
<dbReference type="InterPro" id="IPR017853">
    <property type="entry name" value="GH"/>
</dbReference>
<dbReference type="GO" id="GO:0009277">
    <property type="term" value="C:fungal-type cell wall"/>
    <property type="evidence" value="ECO:0007669"/>
    <property type="project" value="TreeGrafter"/>
</dbReference>
<evidence type="ECO:0000256" key="2">
    <source>
        <dbReference type="ARBA" id="ARBA00008773"/>
    </source>
</evidence>
<evidence type="ECO:0000313" key="5">
    <source>
        <dbReference type="EMBL" id="KAF2267683.1"/>
    </source>
</evidence>
<sequence>MKYATLYSTLAMGALLAGRAASRPHKIKREVVTEVVWTTTAVANVIVWVDEYGMPYTTETMEQVSVTSIAVAEVSTTSTVTFHAISPPSGMSIPLVTHTSSSIAVPPPPPLSSMEPISTPAQEPPLPLPAPVIPSPATTPEEAPTPAPAQPAPSPEVPVPDPTASMELSQTSFTNAYPSSQTRPPPSTAPKANPSSIASDGFPIGVTYDPFAGPSNCKPREQIEDEFDKMKTYGIVRIYGMGCDIVEIAIRKASEHGIKIMAGIYYPLEDIAEVVDALSNAIKQHAGGNWDVVSLVAVENEKVNSKEKTALDVVDALRQSREALRAAGYNGSVGAVETVPAMVDNPTICENSDMALVNVHAFFDRNCKAEDAGQFVKDQLEQVSKVCPNKRIIVTESGWPHQGDPNGEAIPSRDNQNKAIESLLSMFHGDLFLFNAFDSEWKTDWSGSYNAEKYWGFMGAF</sequence>
<keyword evidence="6" id="KW-1185">Reference proteome</keyword>